<dbReference type="EMBL" id="JABFTP020000021">
    <property type="protein sequence ID" value="KAL3269945.1"/>
    <property type="molecule type" value="Genomic_DNA"/>
</dbReference>
<proteinExistence type="predicted"/>
<accession>A0ABD2MUW7</accession>
<comment type="caution">
    <text evidence="1">The sequence shown here is derived from an EMBL/GenBank/DDBJ whole genome shotgun (WGS) entry which is preliminary data.</text>
</comment>
<gene>
    <name evidence="1" type="ORF">HHI36_009001</name>
</gene>
<keyword evidence="2" id="KW-1185">Reference proteome</keyword>
<organism evidence="1 2">
    <name type="scientific">Cryptolaemus montrouzieri</name>
    <dbReference type="NCBI Taxonomy" id="559131"/>
    <lineage>
        <taxon>Eukaryota</taxon>
        <taxon>Metazoa</taxon>
        <taxon>Ecdysozoa</taxon>
        <taxon>Arthropoda</taxon>
        <taxon>Hexapoda</taxon>
        <taxon>Insecta</taxon>
        <taxon>Pterygota</taxon>
        <taxon>Neoptera</taxon>
        <taxon>Endopterygota</taxon>
        <taxon>Coleoptera</taxon>
        <taxon>Polyphaga</taxon>
        <taxon>Cucujiformia</taxon>
        <taxon>Coccinelloidea</taxon>
        <taxon>Coccinellidae</taxon>
        <taxon>Scymninae</taxon>
        <taxon>Scymnini</taxon>
        <taxon>Cryptolaemus</taxon>
    </lineage>
</organism>
<dbReference type="Proteomes" id="UP001516400">
    <property type="component" value="Unassembled WGS sequence"/>
</dbReference>
<name>A0ABD2MUW7_9CUCU</name>
<evidence type="ECO:0000313" key="1">
    <source>
        <dbReference type="EMBL" id="KAL3269945.1"/>
    </source>
</evidence>
<reference evidence="1 2" key="1">
    <citation type="journal article" date="2021" name="BMC Biol.">
        <title>Horizontally acquired antibacterial genes associated with adaptive radiation of ladybird beetles.</title>
        <authorList>
            <person name="Li H.S."/>
            <person name="Tang X.F."/>
            <person name="Huang Y.H."/>
            <person name="Xu Z.Y."/>
            <person name="Chen M.L."/>
            <person name="Du X.Y."/>
            <person name="Qiu B.Y."/>
            <person name="Chen P.T."/>
            <person name="Zhang W."/>
            <person name="Slipinski A."/>
            <person name="Escalona H.E."/>
            <person name="Waterhouse R.M."/>
            <person name="Zwick A."/>
            <person name="Pang H."/>
        </authorList>
    </citation>
    <scope>NUCLEOTIDE SEQUENCE [LARGE SCALE GENOMIC DNA]</scope>
    <source>
        <strain evidence="1">SYSU2018</strain>
    </source>
</reference>
<protein>
    <submittedName>
        <fullName evidence="1">Uncharacterized protein</fullName>
    </submittedName>
</protein>
<dbReference type="AlphaFoldDB" id="A0ABD2MUW7"/>
<evidence type="ECO:0000313" key="2">
    <source>
        <dbReference type="Proteomes" id="UP001516400"/>
    </source>
</evidence>
<sequence>MKDGIQESVQDSDNLLWFCDGCLHRVKETLSSPGRLSSNRKKDRESPDETVTDTIPEKIVKRFYEIQSVNITYMDTIVDQNNEITILRESNIELIHLLSNLPGGLAGDTMPEDIYMHIQNIHQDVDMSKDLFVFDLKSKRRKKSFKVGSSCSTQQNSMSSACSEGNYSSALSIQNVRGLRTKMVHFSIAANMAKYDISIFTETWLTEEYTNAELGLNE</sequence>